<proteinExistence type="predicted"/>
<gene>
    <name evidence="1" type="ORF">Ddye_001973</name>
</gene>
<comment type="caution">
    <text evidence="1">The sequence shown here is derived from an EMBL/GenBank/DDBJ whole genome shotgun (WGS) entry which is preliminary data.</text>
</comment>
<reference evidence="1" key="1">
    <citation type="journal article" date="2023" name="Plant J.">
        <title>Genome sequences and population genomics provide insights into the demographic history, inbreeding, and mutation load of two 'living fossil' tree species of Dipteronia.</title>
        <authorList>
            <person name="Feng Y."/>
            <person name="Comes H.P."/>
            <person name="Chen J."/>
            <person name="Zhu S."/>
            <person name="Lu R."/>
            <person name="Zhang X."/>
            <person name="Li P."/>
            <person name="Qiu J."/>
            <person name="Olsen K.M."/>
            <person name="Qiu Y."/>
        </authorList>
    </citation>
    <scope>NUCLEOTIDE SEQUENCE</scope>
    <source>
        <strain evidence="1">KIB01</strain>
    </source>
</reference>
<evidence type="ECO:0000313" key="1">
    <source>
        <dbReference type="EMBL" id="KAK2663399.1"/>
    </source>
</evidence>
<dbReference type="AlphaFoldDB" id="A0AAE0CU16"/>
<sequence length="119" mass="13306">MNFEQKDHTNDKPSCTFNISGWPQMRLTCDIQNLLTVIASARSASYAEGKRSCLSEIGGCGCRKKGLLLSDKNTSVQLEFISSGVIFSHSFDMFPPIQCNSVPWECSVKEFCYLEGTFF</sequence>
<dbReference type="Proteomes" id="UP001280121">
    <property type="component" value="Unassembled WGS sequence"/>
</dbReference>
<keyword evidence="2" id="KW-1185">Reference proteome</keyword>
<evidence type="ECO:0000313" key="2">
    <source>
        <dbReference type="Proteomes" id="UP001280121"/>
    </source>
</evidence>
<dbReference type="EMBL" id="JANJYI010000001">
    <property type="protein sequence ID" value="KAK2663399.1"/>
    <property type="molecule type" value="Genomic_DNA"/>
</dbReference>
<organism evidence="1 2">
    <name type="scientific">Dipteronia dyeriana</name>
    <dbReference type="NCBI Taxonomy" id="168575"/>
    <lineage>
        <taxon>Eukaryota</taxon>
        <taxon>Viridiplantae</taxon>
        <taxon>Streptophyta</taxon>
        <taxon>Embryophyta</taxon>
        <taxon>Tracheophyta</taxon>
        <taxon>Spermatophyta</taxon>
        <taxon>Magnoliopsida</taxon>
        <taxon>eudicotyledons</taxon>
        <taxon>Gunneridae</taxon>
        <taxon>Pentapetalae</taxon>
        <taxon>rosids</taxon>
        <taxon>malvids</taxon>
        <taxon>Sapindales</taxon>
        <taxon>Sapindaceae</taxon>
        <taxon>Hippocastanoideae</taxon>
        <taxon>Acereae</taxon>
        <taxon>Dipteronia</taxon>
    </lineage>
</organism>
<accession>A0AAE0CU16</accession>
<name>A0AAE0CU16_9ROSI</name>
<protein>
    <submittedName>
        <fullName evidence="1">Uncharacterized protein</fullName>
    </submittedName>
</protein>